<evidence type="ECO:0000313" key="3">
    <source>
        <dbReference type="Proteomes" id="UP000383932"/>
    </source>
</evidence>
<keyword evidence="3" id="KW-1185">Reference proteome</keyword>
<evidence type="ECO:0000256" key="1">
    <source>
        <dbReference type="SAM" id="MobiDB-lite"/>
    </source>
</evidence>
<organism evidence="2 3">
    <name type="scientific">Ceratobasidium theobromae</name>
    <dbReference type="NCBI Taxonomy" id="1582974"/>
    <lineage>
        <taxon>Eukaryota</taxon>
        <taxon>Fungi</taxon>
        <taxon>Dikarya</taxon>
        <taxon>Basidiomycota</taxon>
        <taxon>Agaricomycotina</taxon>
        <taxon>Agaricomycetes</taxon>
        <taxon>Cantharellales</taxon>
        <taxon>Ceratobasidiaceae</taxon>
        <taxon>Ceratobasidium</taxon>
    </lineage>
</organism>
<dbReference type="EMBL" id="SSOP01000822">
    <property type="protein sequence ID" value="KAB5587737.1"/>
    <property type="molecule type" value="Genomic_DNA"/>
</dbReference>
<comment type="caution">
    <text evidence="2">The sequence shown here is derived from an EMBL/GenBank/DDBJ whole genome shotgun (WGS) entry which is preliminary data.</text>
</comment>
<evidence type="ECO:0000313" key="2">
    <source>
        <dbReference type="EMBL" id="KAB5587737.1"/>
    </source>
</evidence>
<feature type="compositionally biased region" description="Basic residues" evidence="1">
    <location>
        <begin position="267"/>
        <end position="286"/>
    </location>
</feature>
<sequence>MLAVDAQQVWKRMNKRSNPASEGEFLRTEQALGHLAAKRMFHCSLDGVVGHIPADRLFDQQFDGIRFVGAISTLYGQDGLHSQCLWYAQDQFDWFWVEINEVQTIEFRIDSRFRGGSPCLWMVTPVAEYVLATPHVTFIHEWDHVLNFFEAPHCDVWPREGMRPDWWPIQSCGHWPGTQRPGELPNVVSVDEELRQLTAQLTMHPSLKSQPWCRLEPRGGKRFPGQRRHTLKQLLSWDVYFNSGIKVTDEQKQDEESDRPVVQNGRGWKRKRAGRDVRRTRKKGTR</sequence>
<proteinExistence type="predicted"/>
<protein>
    <submittedName>
        <fullName evidence="2">Uncharacterized protein</fullName>
    </submittedName>
</protein>
<gene>
    <name evidence="2" type="ORF">CTheo_8823</name>
</gene>
<reference evidence="2 3" key="1">
    <citation type="journal article" date="2019" name="Fungal Biol. Biotechnol.">
        <title>Draft genome sequence of fastidious pathogen Ceratobasidium theobromae, which causes vascular-streak dieback in Theobroma cacao.</title>
        <authorList>
            <person name="Ali S.S."/>
            <person name="Asman A."/>
            <person name="Shao J."/>
            <person name="Firmansyah A.P."/>
            <person name="Susilo A.W."/>
            <person name="Rosmana A."/>
            <person name="McMahon P."/>
            <person name="Junaid M."/>
            <person name="Guest D."/>
            <person name="Kheng T.Y."/>
            <person name="Meinhardt L.W."/>
            <person name="Bailey B.A."/>
        </authorList>
    </citation>
    <scope>NUCLEOTIDE SEQUENCE [LARGE SCALE GENOMIC DNA]</scope>
    <source>
        <strain evidence="2 3">CT2</strain>
    </source>
</reference>
<dbReference type="Proteomes" id="UP000383932">
    <property type="component" value="Unassembled WGS sequence"/>
</dbReference>
<name>A0A5N5Q8K8_9AGAM</name>
<dbReference type="AlphaFoldDB" id="A0A5N5Q8K8"/>
<feature type="region of interest" description="Disordered" evidence="1">
    <location>
        <begin position="248"/>
        <end position="286"/>
    </location>
</feature>
<dbReference type="OrthoDB" id="3233642at2759"/>
<accession>A0A5N5Q8K8</accession>